<evidence type="ECO:0000313" key="4">
    <source>
        <dbReference type="Proteomes" id="UP001221142"/>
    </source>
</evidence>
<dbReference type="InterPro" id="IPR005197">
    <property type="entry name" value="Glyco_hydro_71"/>
</dbReference>
<dbReference type="GO" id="GO:0051118">
    <property type="term" value="F:glucan endo-1,3-alpha-glucosidase activity"/>
    <property type="evidence" value="ECO:0007669"/>
    <property type="project" value="InterPro"/>
</dbReference>
<organism evidence="3 4">
    <name type="scientific">Roridomyces roridus</name>
    <dbReference type="NCBI Taxonomy" id="1738132"/>
    <lineage>
        <taxon>Eukaryota</taxon>
        <taxon>Fungi</taxon>
        <taxon>Dikarya</taxon>
        <taxon>Basidiomycota</taxon>
        <taxon>Agaricomycotina</taxon>
        <taxon>Agaricomycetes</taxon>
        <taxon>Agaricomycetidae</taxon>
        <taxon>Agaricales</taxon>
        <taxon>Marasmiineae</taxon>
        <taxon>Mycenaceae</taxon>
        <taxon>Roridomyces</taxon>
    </lineage>
</organism>
<dbReference type="AlphaFoldDB" id="A0AAD7FDC8"/>
<evidence type="ECO:0000313" key="3">
    <source>
        <dbReference type="EMBL" id="KAJ7612254.1"/>
    </source>
</evidence>
<feature type="chain" id="PRO_5042085719" evidence="2">
    <location>
        <begin position="20"/>
        <end position="490"/>
    </location>
</feature>
<dbReference type="Proteomes" id="UP001221142">
    <property type="component" value="Unassembled WGS sequence"/>
</dbReference>
<keyword evidence="3" id="KW-0378">Hydrolase</keyword>
<dbReference type="EMBL" id="JARKIF010000031">
    <property type="protein sequence ID" value="KAJ7612254.1"/>
    <property type="molecule type" value="Genomic_DNA"/>
</dbReference>
<keyword evidence="4" id="KW-1185">Reference proteome</keyword>
<dbReference type="CDD" id="cd11577">
    <property type="entry name" value="GH71"/>
    <property type="match status" value="1"/>
</dbReference>
<reference evidence="3" key="1">
    <citation type="submission" date="2023-03" db="EMBL/GenBank/DDBJ databases">
        <title>Massive genome expansion in bonnet fungi (Mycena s.s.) driven by repeated elements and novel gene families across ecological guilds.</title>
        <authorList>
            <consortium name="Lawrence Berkeley National Laboratory"/>
            <person name="Harder C.B."/>
            <person name="Miyauchi S."/>
            <person name="Viragh M."/>
            <person name="Kuo A."/>
            <person name="Thoen E."/>
            <person name="Andreopoulos B."/>
            <person name="Lu D."/>
            <person name="Skrede I."/>
            <person name="Drula E."/>
            <person name="Henrissat B."/>
            <person name="Morin E."/>
            <person name="Kohler A."/>
            <person name="Barry K."/>
            <person name="LaButti K."/>
            <person name="Morin E."/>
            <person name="Salamov A."/>
            <person name="Lipzen A."/>
            <person name="Mereny Z."/>
            <person name="Hegedus B."/>
            <person name="Baldrian P."/>
            <person name="Stursova M."/>
            <person name="Weitz H."/>
            <person name="Taylor A."/>
            <person name="Grigoriev I.V."/>
            <person name="Nagy L.G."/>
            <person name="Martin F."/>
            <person name="Kauserud H."/>
        </authorList>
    </citation>
    <scope>NUCLEOTIDE SEQUENCE</scope>
    <source>
        <strain evidence="3">9284</strain>
    </source>
</reference>
<name>A0AAD7FDC8_9AGAR</name>
<feature type="region of interest" description="Disordered" evidence="1">
    <location>
        <begin position="22"/>
        <end position="43"/>
    </location>
</feature>
<dbReference type="Gene3D" id="3.20.20.80">
    <property type="entry name" value="Glycosidases"/>
    <property type="match status" value="1"/>
</dbReference>
<dbReference type="Pfam" id="PF03659">
    <property type="entry name" value="Glyco_hydro_71"/>
    <property type="match status" value="1"/>
</dbReference>
<accession>A0AAD7FDC8</accession>
<proteinExistence type="predicted"/>
<evidence type="ECO:0000256" key="1">
    <source>
        <dbReference type="SAM" id="MobiDB-lite"/>
    </source>
</evidence>
<protein>
    <submittedName>
        <fullName evidence="3">Glycosyl hydrolase family 71-domain-containing protein</fullName>
    </submittedName>
</protein>
<comment type="caution">
    <text evidence="3">The sequence shown here is derived from an EMBL/GenBank/DDBJ whole genome shotgun (WGS) entry which is preliminary data.</text>
</comment>
<sequence length="490" mass="54933">MRFFAAVLALASVTTTATATTTRYSKRSHKRVPLPANSSQVRDDPTELLKRDGTKYVFMHHIIGSKHVSLRTLRQWRALTTLYRFSYTIDTWKDDIQQIAAKGVDAIALNIGGDSWQMTQVSNAYAASQALGLPIKFFLSFDFTTNLGCSLPDIVSRTQQFSGLPAQFMVNGKPMISSYSGDCLGNAGWQSLKDQTNAYLMPFIWGLEGNFGSYPSLDSWYCWGCAWPQDDSDKTTADDEYYISQLGSKYAATVSMWFFTHLSDKNRILRSDDWLINTRWEQLVAMRDQLTFVEMVTWNDFGESDYFGPVTADQPAGTTWADGYPHTAWFDMSDYYIKARLVYSAFPASCRILFKAFKTGVYPAITQDVIYYWARPHPHDAIVSGDGAQPDNWDWTQDYLWVAAFCSSTCTVTLQSGSPAATPFVNLPAGVNKLQIPLSAGKVTVSMIKNGQTVISKTEQGFTYTTTPTKYNFNAFVGAACAGSYRRKHH</sequence>
<gene>
    <name evidence="3" type="ORF">FB45DRAFT_1065593</name>
</gene>
<feature type="signal peptide" evidence="2">
    <location>
        <begin position="1"/>
        <end position="19"/>
    </location>
</feature>
<keyword evidence="2" id="KW-0732">Signal</keyword>
<evidence type="ECO:0000256" key="2">
    <source>
        <dbReference type="SAM" id="SignalP"/>
    </source>
</evidence>